<dbReference type="OrthoDB" id="7042322at2759"/>
<gene>
    <name evidence="2" type="ORF">CTI12_AA303010</name>
</gene>
<evidence type="ECO:0000313" key="2">
    <source>
        <dbReference type="EMBL" id="PWA68950.1"/>
    </source>
</evidence>
<dbReference type="InterPro" id="IPR015421">
    <property type="entry name" value="PyrdxlP-dep_Trfase_major"/>
</dbReference>
<dbReference type="Pfam" id="PF00155">
    <property type="entry name" value="Aminotran_1_2"/>
    <property type="match status" value="1"/>
</dbReference>
<reference evidence="2 3" key="1">
    <citation type="journal article" date="2018" name="Mol. Plant">
        <title>The genome of Artemisia annua provides insight into the evolution of Asteraceae family and artemisinin biosynthesis.</title>
        <authorList>
            <person name="Shen Q."/>
            <person name="Zhang L."/>
            <person name="Liao Z."/>
            <person name="Wang S."/>
            <person name="Yan T."/>
            <person name="Shi P."/>
            <person name="Liu M."/>
            <person name="Fu X."/>
            <person name="Pan Q."/>
            <person name="Wang Y."/>
            <person name="Lv Z."/>
            <person name="Lu X."/>
            <person name="Zhang F."/>
            <person name="Jiang W."/>
            <person name="Ma Y."/>
            <person name="Chen M."/>
            <person name="Hao X."/>
            <person name="Li L."/>
            <person name="Tang Y."/>
            <person name="Lv G."/>
            <person name="Zhou Y."/>
            <person name="Sun X."/>
            <person name="Brodelius P.E."/>
            <person name="Rose J.K.C."/>
            <person name="Tang K."/>
        </authorList>
    </citation>
    <scope>NUCLEOTIDE SEQUENCE [LARGE SCALE GENOMIC DNA]</scope>
    <source>
        <strain evidence="3">cv. Huhao1</strain>
        <tissue evidence="2">Leaf</tissue>
    </source>
</reference>
<keyword evidence="2" id="KW-0032">Aminotransferase</keyword>
<dbReference type="Proteomes" id="UP000245207">
    <property type="component" value="Unassembled WGS sequence"/>
</dbReference>
<evidence type="ECO:0000259" key="1">
    <source>
        <dbReference type="Pfam" id="PF00155"/>
    </source>
</evidence>
<dbReference type="PANTHER" id="PTHR45744:SF29">
    <property type="entry name" value="NICOTIANAMINE AMINOTRANSFERASE"/>
    <property type="match status" value="1"/>
</dbReference>
<proteinExistence type="predicted"/>
<dbReference type="GO" id="GO:0006572">
    <property type="term" value="P:L-tyrosine catabolic process"/>
    <property type="evidence" value="ECO:0007669"/>
    <property type="project" value="TreeGrafter"/>
</dbReference>
<feature type="domain" description="Aminotransferase class I/classII large" evidence="1">
    <location>
        <begin position="5"/>
        <end position="137"/>
    </location>
</feature>
<comment type="caution">
    <text evidence="2">The sequence shown here is derived from an EMBL/GenBank/DDBJ whole genome shotgun (WGS) entry which is preliminary data.</text>
</comment>
<dbReference type="SUPFAM" id="SSF53383">
    <property type="entry name" value="PLP-dependent transferases"/>
    <property type="match status" value="1"/>
</dbReference>
<dbReference type="STRING" id="35608.A0A2U1N610"/>
<protein>
    <submittedName>
        <fullName evidence="2">Tyrosine/nicotianamine aminotransferase, Pyridoxal phosphate-dependent transferase</fullName>
    </submittedName>
</protein>
<evidence type="ECO:0000313" key="3">
    <source>
        <dbReference type="Proteomes" id="UP000245207"/>
    </source>
</evidence>
<accession>A0A2U1N610</accession>
<dbReference type="InterPro" id="IPR015424">
    <property type="entry name" value="PyrdxlP-dep_Trfase"/>
</dbReference>
<dbReference type="Gene3D" id="3.40.640.10">
    <property type="entry name" value="Type I PLP-dependent aspartate aminotransferase-like (Major domain)"/>
    <property type="match status" value="1"/>
</dbReference>
<dbReference type="AlphaFoldDB" id="A0A2U1N610"/>
<name>A0A2U1N610_ARTAN</name>
<organism evidence="2 3">
    <name type="scientific">Artemisia annua</name>
    <name type="common">Sweet wormwood</name>
    <dbReference type="NCBI Taxonomy" id="35608"/>
    <lineage>
        <taxon>Eukaryota</taxon>
        <taxon>Viridiplantae</taxon>
        <taxon>Streptophyta</taxon>
        <taxon>Embryophyta</taxon>
        <taxon>Tracheophyta</taxon>
        <taxon>Spermatophyta</taxon>
        <taxon>Magnoliopsida</taxon>
        <taxon>eudicotyledons</taxon>
        <taxon>Gunneridae</taxon>
        <taxon>Pentapetalae</taxon>
        <taxon>asterids</taxon>
        <taxon>campanulids</taxon>
        <taxon>Asterales</taxon>
        <taxon>Asteraceae</taxon>
        <taxon>Asteroideae</taxon>
        <taxon>Anthemideae</taxon>
        <taxon>Artemisiinae</taxon>
        <taxon>Artemisia</taxon>
    </lineage>
</organism>
<dbReference type="GO" id="GO:0030170">
    <property type="term" value="F:pyridoxal phosphate binding"/>
    <property type="evidence" value="ECO:0007669"/>
    <property type="project" value="InterPro"/>
</dbReference>
<dbReference type="PANTHER" id="PTHR45744">
    <property type="entry name" value="TYROSINE AMINOTRANSFERASE"/>
    <property type="match status" value="1"/>
</dbReference>
<sequence>MSYILTVLARHGANILLPRPNYPTYEARAKFCSLEVRHFDLLPEKGWEVDIDRVKALTDAKTVAIVLVNPGNPCGNIFTFEHMKKFMPISSSGKYHSLPCMGVFRDIVPVVTHGTLSKRWIIPGWHFGWIAITDRKRILHKTGIVDSIKSCLVITGEPPHCYSATYFGYDEIALPLSIPLYRVTVSLQPDLRQSFGFIECYQMQYEEISPLSKRLLKPNKSMLAADDIHDTPISMPIYPSLNVGP</sequence>
<dbReference type="EMBL" id="PKPP01003533">
    <property type="protein sequence ID" value="PWA68950.1"/>
    <property type="molecule type" value="Genomic_DNA"/>
</dbReference>
<keyword evidence="2" id="KW-0808">Transferase</keyword>
<dbReference type="GO" id="GO:0004838">
    <property type="term" value="F:L-tyrosine-2-oxoglutarate transaminase activity"/>
    <property type="evidence" value="ECO:0007669"/>
    <property type="project" value="TreeGrafter"/>
</dbReference>
<dbReference type="InterPro" id="IPR004839">
    <property type="entry name" value="Aminotransferase_I/II_large"/>
</dbReference>
<keyword evidence="3" id="KW-1185">Reference proteome</keyword>